<organism evidence="1 2">
    <name type="scientific">Portunus trituberculatus</name>
    <name type="common">Swimming crab</name>
    <name type="synonym">Neptunus trituberculatus</name>
    <dbReference type="NCBI Taxonomy" id="210409"/>
    <lineage>
        <taxon>Eukaryota</taxon>
        <taxon>Metazoa</taxon>
        <taxon>Ecdysozoa</taxon>
        <taxon>Arthropoda</taxon>
        <taxon>Crustacea</taxon>
        <taxon>Multicrustacea</taxon>
        <taxon>Malacostraca</taxon>
        <taxon>Eumalacostraca</taxon>
        <taxon>Eucarida</taxon>
        <taxon>Decapoda</taxon>
        <taxon>Pleocyemata</taxon>
        <taxon>Brachyura</taxon>
        <taxon>Eubrachyura</taxon>
        <taxon>Portunoidea</taxon>
        <taxon>Portunidae</taxon>
        <taxon>Portuninae</taxon>
        <taxon>Portunus</taxon>
    </lineage>
</organism>
<accession>A0A5B7IHM2</accession>
<dbReference type="Proteomes" id="UP000324222">
    <property type="component" value="Unassembled WGS sequence"/>
</dbReference>
<reference evidence="1 2" key="1">
    <citation type="submission" date="2019-05" db="EMBL/GenBank/DDBJ databases">
        <title>Another draft genome of Portunus trituberculatus and its Hox gene families provides insights of decapod evolution.</title>
        <authorList>
            <person name="Jeong J.-H."/>
            <person name="Song I."/>
            <person name="Kim S."/>
            <person name="Choi T."/>
            <person name="Kim D."/>
            <person name="Ryu S."/>
            <person name="Kim W."/>
        </authorList>
    </citation>
    <scope>NUCLEOTIDE SEQUENCE [LARGE SCALE GENOMIC DNA]</scope>
    <source>
        <tissue evidence="1">Muscle</tissue>
    </source>
</reference>
<name>A0A5B7IHM2_PORTR</name>
<keyword evidence="2" id="KW-1185">Reference proteome</keyword>
<comment type="caution">
    <text evidence="1">The sequence shown here is derived from an EMBL/GenBank/DDBJ whole genome shotgun (WGS) entry which is preliminary data.</text>
</comment>
<protein>
    <submittedName>
        <fullName evidence="1">Uncharacterized protein</fullName>
    </submittedName>
</protein>
<gene>
    <name evidence="1" type="ORF">E2C01_074587</name>
</gene>
<dbReference type="EMBL" id="VSRR010052773">
    <property type="protein sequence ID" value="MPC80024.1"/>
    <property type="molecule type" value="Genomic_DNA"/>
</dbReference>
<proteinExistence type="predicted"/>
<evidence type="ECO:0000313" key="1">
    <source>
        <dbReference type="EMBL" id="MPC80024.1"/>
    </source>
</evidence>
<dbReference type="AlphaFoldDB" id="A0A5B7IHM2"/>
<evidence type="ECO:0000313" key="2">
    <source>
        <dbReference type="Proteomes" id="UP000324222"/>
    </source>
</evidence>
<sequence length="26" mass="2789">MNWPRRLAARGRGAAGFSKGALMVTN</sequence>